<dbReference type="Proteomes" id="UP001596002">
    <property type="component" value="Unassembled WGS sequence"/>
</dbReference>
<keyword evidence="10" id="KW-0704">Schiff base</keyword>
<evidence type="ECO:0000256" key="11">
    <source>
        <dbReference type="ARBA" id="ARBA00023317"/>
    </source>
</evidence>
<evidence type="ECO:0000259" key="14">
    <source>
        <dbReference type="PROSITE" id="PS51006"/>
    </source>
</evidence>
<name>A0ABV9Q0D1_9BACL</name>
<dbReference type="SUPFAM" id="SSF53335">
    <property type="entry name" value="S-adenosyl-L-methionine-dependent methyltransferases"/>
    <property type="match status" value="1"/>
</dbReference>
<feature type="binding site" evidence="12">
    <location>
        <position position="224"/>
    </location>
    <ligand>
        <name>spermidine</name>
        <dbReference type="ChEBI" id="CHEBI:57834"/>
    </ligand>
</feature>
<dbReference type="RefSeq" id="WP_380024578.1">
    <property type="nucleotide sequence ID" value="NZ_JBHSHC010000028.1"/>
</dbReference>
<comment type="pathway">
    <text evidence="12">Amine and polyamine biosynthesis; spermidine biosynthesis; spermidine from putrescine: step 1/1.</text>
</comment>
<dbReference type="Pfam" id="PF01564">
    <property type="entry name" value="Spermine_synth"/>
    <property type="match status" value="1"/>
</dbReference>
<keyword evidence="9 15" id="KW-0456">Lyase</keyword>
<evidence type="ECO:0000256" key="3">
    <source>
        <dbReference type="ARBA" id="ARBA00022679"/>
    </source>
</evidence>
<evidence type="ECO:0000256" key="4">
    <source>
        <dbReference type="ARBA" id="ARBA00022793"/>
    </source>
</evidence>
<evidence type="ECO:0000256" key="13">
    <source>
        <dbReference type="PROSITE-ProRule" id="PRU00354"/>
    </source>
</evidence>
<dbReference type="PANTHER" id="PTHR43317:SF1">
    <property type="entry name" value="THERMOSPERMINE SYNTHASE ACAULIS5"/>
    <property type="match status" value="1"/>
</dbReference>
<dbReference type="EMBL" id="JBHSHC010000028">
    <property type="protein sequence ID" value="MFC4766682.1"/>
    <property type="molecule type" value="Genomic_DNA"/>
</dbReference>
<keyword evidence="16" id="KW-1185">Reference proteome</keyword>
<keyword evidence="7 12" id="KW-0620">Polyamine biosynthesis</keyword>
<dbReference type="InterPro" id="IPR030373">
    <property type="entry name" value="PABS_CS"/>
</dbReference>
<dbReference type="Pfam" id="PF02675">
    <property type="entry name" value="AdoMet_dc"/>
    <property type="match status" value="1"/>
</dbReference>
<dbReference type="NCBIfam" id="TIGR03330">
    <property type="entry name" value="SAM_DCase_Bsu"/>
    <property type="match status" value="1"/>
</dbReference>
<evidence type="ECO:0000256" key="8">
    <source>
        <dbReference type="ARBA" id="ARBA00023145"/>
    </source>
</evidence>
<feature type="binding site" evidence="12">
    <location>
        <position position="171"/>
    </location>
    <ligand>
        <name>S-methyl-5'-thioadenosine</name>
        <dbReference type="ChEBI" id="CHEBI:17509"/>
    </ligand>
</feature>
<comment type="cofactor">
    <cofactor evidence="1">
        <name>pyruvate</name>
        <dbReference type="ChEBI" id="CHEBI:15361"/>
    </cofactor>
</comment>
<dbReference type="NCBIfam" id="NF037959">
    <property type="entry name" value="MFS_SpdSyn"/>
    <property type="match status" value="1"/>
</dbReference>
<evidence type="ECO:0000256" key="9">
    <source>
        <dbReference type="ARBA" id="ARBA00023239"/>
    </source>
</evidence>
<comment type="similarity">
    <text evidence="2 12">Belongs to the spermidine/spermine synthase family.</text>
</comment>
<dbReference type="CDD" id="cd02440">
    <property type="entry name" value="AdoMet_MTases"/>
    <property type="match status" value="1"/>
</dbReference>
<keyword evidence="11" id="KW-0670">Pyruvate</keyword>
<dbReference type="InterPro" id="IPR017716">
    <property type="entry name" value="S-AdoMet_deCOase_pro-enz"/>
</dbReference>
<dbReference type="InterPro" id="IPR016067">
    <property type="entry name" value="S-AdoMet_deCO2ase_core"/>
</dbReference>
<dbReference type="InterPro" id="IPR001045">
    <property type="entry name" value="Spermi_synthase"/>
</dbReference>
<comment type="function">
    <text evidence="12">Catalyzes the irreversible transfer of a propylamine group from the amino donor S-adenosylmethioninamine (decarboxy-AdoMet) to putrescine (1,4-diaminobutane) to yield spermidine.</text>
</comment>
<protein>
    <recommendedName>
        <fullName evidence="12">Polyamine aminopropyltransferase</fullName>
    </recommendedName>
    <alternativeName>
        <fullName evidence="12">Putrescine aminopropyltransferase</fullName>
        <shortName evidence="12">PAPT</shortName>
    </alternativeName>
    <alternativeName>
        <fullName evidence="12">Spermidine synthase</fullName>
        <shortName evidence="12">SPDS</shortName>
        <shortName evidence="12">SPDSY</shortName>
        <ecNumber evidence="12">2.5.1.16</ecNumber>
    </alternativeName>
</protein>
<evidence type="ECO:0000256" key="1">
    <source>
        <dbReference type="ARBA" id="ARBA00001928"/>
    </source>
</evidence>
<dbReference type="Gene3D" id="3.60.90.10">
    <property type="entry name" value="S-adenosylmethionine decarboxylase"/>
    <property type="match status" value="1"/>
</dbReference>
<organism evidence="15 16">
    <name type="scientific">Effusibacillus consociatus</name>
    <dbReference type="NCBI Taxonomy" id="1117041"/>
    <lineage>
        <taxon>Bacteria</taxon>
        <taxon>Bacillati</taxon>
        <taxon>Bacillota</taxon>
        <taxon>Bacilli</taxon>
        <taxon>Bacillales</taxon>
        <taxon>Alicyclobacillaceae</taxon>
        <taxon>Effusibacillus</taxon>
    </lineage>
</organism>
<comment type="caution">
    <text evidence="12">Lacks conserved residue(s) required for the propagation of feature annotation.</text>
</comment>
<evidence type="ECO:0000256" key="2">
    <source>
        <dbReference type="ARBA" id="ARBA00007867"/>
    </source>
</evidence>
<dbReference type="EC" id="2.5.1.16" evidence="12"/>
<feature type="binding site" evidence="12">
    <location>
        <begin position="278"/>
        <end position="279"/>
    </location>
    <ligand>
        <name>S-methyl-5'-thioadenosine</name>
        <dbReference type="ChEBI" id="CHEBI:17509"/>
    </ligand>
</feature>
<feature type="active site" description="Proton acceptor" evidence="12 13">
    <location>
        <position position="296"/>
    </location>
</feature>
<dbReference type="InterPro" id="IPR003826">
    <property type="entry name" value="AdoMetDC_fam_prok"/>
</dbReference>
<dbReference type="HAMAP" id="MF_00198">
    <property type="entry name" value="Spermidine_synth"/>
    <property type="match status" value="1"/>
</dbReference>
<dbReference type="Gene3D" id="3.40.50.150">
    <property type="entry name" value="Vaccinia Virus protein VP39"/>
    <property type="match status" value="1"/>
</dbReference>
<evidence type="ECO:0000256" key="10">
    <source>
        <dbReference type="ARBA" id="ARBA00023270"/>
    </source>
</evidence>
<dbReference type="SUPFAM" id="SSF56276">
    <property type="entry name" value="S-adenosylmethionine decarboxylase"/>
    <property type="match status" value="1"/>
</dbReference>
<evidence type="ECO:0000256" key="7">
    <source>
        <dbReference type="ARBA" id="ARBA00023115"/>
    </source>
</evidence>
<comment type="subunit">
    <text evidence="12">Homodimer or homotetramer.</text>
</comment>
<evidence type="ECO:0000313" key="15">
    <source>
        <dbReference type="EMBL" id="MFC4766682.1"/>
    </source>
</evidence>
<dbReference type="GO" id="GO:0004014">
    <property type="term" value="F:adenosylmethionine decarboxylase activity"/>
    <property type="evidence" value="ECO:0007669"/>
    <property type="project" value="UniProtKB-EC"/>
</dbReference>
<comment type="caution">
    <text evidence="15">The sequence shown here is derived from an EMBL/GenBank/DDBJ whole genome shotgun (WGS) entry which is preliminary data.</text>
</comment>
<feature type="domain" description="PABS" evidence="14">
    <location>
        <begin position="129"/>
        <end position="375"/>
    </location>
</feature>
<keyword evidence="3 12" id="KW-0808">Transferase</keyword>
<dbReference type="PROSITE" id="PS01330">
    <property type="entry name" value="PABS_1"/>
    <property type="match status" value="1"/>
</dbReference>
<accession>A0ABV9Q0D1</accession>
<evidence type="ECO:0000256" key="12">
    <source>
        <dbReference type="HAMAP-Rule" id="MF_00198"/>
    </source>
</evidence>
<gene>
    <name evidence="15" type="primary">speD</name>
    <name evidence="12" type="synonym">speE</name>
    <name evidence="15" type="ORF">ACFO8Q_04725</name>
</gene>
<evidence type="ECO:0000256" key="5">
    <source>
        <dbReference type="ARBA" id="ARBA00022813"/>
    </source>
</evidence>
<keyword evidence="6 12" id="KW-0745">Spermidine biosynthesis</keyword>
<comment type="catalytic activity">
    <reaction evidence="12">
        <text>S-adenosyl 3-(methylsulfanyl)propylamine + putrescine = S-methyl-5'-thioadenosine + spermidine + H(+)</text>
        <dbReference type="Rhea" id="RHEA:12721"/>
        <dbReference type="ChEBI" id="CHEBI:15378"/>
        <dbReference type="ChEBI" id="CHEBI:17509"/>
        <dbReference type="ChEBI" id="CHEBI:57443"/>
        <dbReference type="ChEBI" id="CHEBI:57834"/>
        <dbReference type="ChEBI" id="CHEBI:326268"/>
        <dbReference type="EC" id="2.5.1.16"/>
    </reaction>
</comment>
<dbReference type="InterPro" id="IPR029063">
    <property type="entry name" value="SAM-dependent_MTases_sf"/>
</dbReference>
<dbReference type="PANTHER" id="PTHR43317">
    <property type="entry name" value="THERMOSPERMINE SYNTHASE ACAULIS5"/>
    <property type="match status" value="1"/>
</dbReference>
<feature type="binding site" evidence="12">
    <location>
        <position position="200"/>
    </location>
    <ligand>
        <name>spermidine</name>
        <dbReference type="ChEBI" id="CHEBI:57834"/>
    </ligand>
</feature>
<dbReference type="InterPro" id="IPR030374">
    <property type="entry name" value="PABS"/>
</dbReference>
<evidence type="ECO:0000256" key="6">
    <source>
        <dbReference type="ARBA" id="ARBA00023066"/>
    </source>
</evidence>
<sequence length="436" mass="49504">MVGEQVVIDAFGCDSALLNDADLLERILTNLLQDLGMEILHTHFHRFHPQGVTGAIIISTSHLAIHTWPEHKYAALDLFTCGDMASWEQIEDLLRQLSAERAVVYQLARGDAAGAPPSVREIHLHSHSSVWRTKQQYPHRPVHGDARDVTELRQLLSGRHRIVYQAISENREVLLVEAFDLRMYLNQQLQFSALDERIYHEALVHPVLSLARERDRVLIIGGGDGLALREVLKYPDVSRVHLVDLDPMILNAAANVPEMVALNEGAFSDRRVRVFQQDAQFFLTRRRRRYNVIILDLPDPADAVLSRLYTKEFFETLSNHLAPDGILVCQSHSPQNAPFVFWSIAETLESAGLPTLSYHVNVPSFGDWGFHLAGHTRPIKRLIQVSIPNRTLPKDLSSWFHFDDAVLSVRKNVEANTLDQLTLHKFYQKAVGPKFD</sequence>
<keyword evidence="5" id="KW-0068">Autocatalytic cleavage</keyword>
<proteinExistence type="inferred from homology"/>
<reference evidence="16" key="1">
    <citation type="journal article" date="2019" name="Int. J. Syst. Evol. Microbiol.">
        <title>The Global Catalogue of Microorganisms (GCM) 10K type strain sequencing project: providing services to taxonomists for standard genome sequencing and annotation.</title>
        <authorList>
            <consortium name="The Broad Institute Genomics Platform"/>
            <consortium name="The Broad Institute Genome Sequencing Center for Infectious Disease"/>
            <person name="Wu L."/>
            <person name="Ma J."/>
        </authorList>
    </citation>
    <scope>NUCLEOTIDE SEQUENCE [LARGE SCALE GENOMIC DNA]</scope>
    <source>
        <strain evidence="16">WYCCWR 12678</strain>
    </source>
</reference>
<keyword evidence="8" id="KW-0865">Zymogen</keyword>
<keyword evidence="4" id="KW-0210">Decarboxylase</keyword>
<evidence type="ECO:0000313" key="16">
    <source>
        <dbReference type="Proteomes" id="UP001596002"/>
    </source>
</evidence>
<dbReference type="PROSITE" id="PS51006">
    <property type="entry name" value="PABS_2"/>
    <property type="match status" value="1"/>
</dbReference>
<feature type="binding site" evidence="12">
    <location>
        <position position="244"/>
    </location>
    <ligand>
        <name>S-methyl-5'-thioadenosine</name>
        <dbReference type="ChEBI" id="CHEBI:17509"/>
    </ligand>
</feature>